<dbReference type="Gene3D" id="2.60.40.1090">
    <property type="entry name" value="Fimbrial-type adhesion domain"/>
    <property type="match status" value="1"/>
</dbReference>
<dbReference type="PIRSF" id="PIRSF029766">
    <property type="entry name" value="UCP029766"/>
    <property type="match status" value="1"/>
</dbReference>
<reference evidence="3" key="1">
    <citation type="journal article" date="2019" name="Int. J. Syst. Evol. Microbiol.">
        <title>The Global Catalogue of Microorganisms (GCM) 10K type strain sequencing project: providing services to taxonomists for standard genome sequencing and annotation.</title>
        <authorList>
            <consortium name="The Broad Institute Genomics Platform"/>
            <consortium name="The Broad Institute Genome Sequencing Center for Infectious Disease"/>
            <person name="Wu L."/>
            <person name="Ma J."/>
        </authorList>
    </citation>
    <scope>NUCLEOTIDE SEQUENCE [LARGE SCALE GENOMIC DNA]</scope>
    <source>
        <strain evidence="3">CCUG 56042</strain>
    </source>
</reference>
<organism evidence="2 3">
    <name type="scientific">Paraburkholderia denitrificans</name>
    <dbReference type="NCBI Taxonomy" id="694025"/>
    <lineage>
        <taxon>Bacteria</taxon>
        <taxon>Pseudomonadati</taxon>
        <taxon>Pseudomonadota</taxon>
        <taxon>Betaproteobacteria</taxon>
        <taxon>Burkholderiales</taxon>
        <taxon>Burkholderiaceae</taxon>
        <taxon>Paraburkholderia</taxon>
    </lineage>
</organism>
<evidence type="ECO:0000259" key="1">
    <source>
        <dbReference type="Pfam" id="PF00419"/>
    </source>
</evidence>
<dbReference type="RefSeq" id="WP_377711617.1">
    <property type="nucleotide sequence ID" value="NZ_JBHSMP010000013.1"/>
</dbReference>
<dbReference type="Pfam" id="PF00419">
    <property type="entry name" value="Fimbrial"/>
    <property type="match status" value="1"/>
</dbReference>
<comment type="caution">
    <text evidence="2">The sequence shown here is derived from an EMBL/GenBank/DDBJ whole genome shotgun (WGS) entry which is preliminary data.</text>
</comment>
<evidence type="ECO:0000313" key="3">
    <source>
        <dbReference type="Proteomes" id="UP001596103"/>
    </source>
</evidence>
<keyword evidence="3" id="KW-1185">Reference proteome</keyword>
<proteinExistence type="predicted"/>
<feature type="domain" description="Fimbrial-type adhesion" evidence="1">
    <location>
        <begin position="299"/>
        <end position="481"/>
    </location>
</feature>
<sequence>MAHGARRGGSFRRLFSIFKGNVQIKIRSKTRRARHSTCAATLAFLAMALVPGSVLAASTSKGCYKINGENGDKNSQTYTQPGSIAKSWGGAADKAGNGAYPMTVQLTSFSNNGDLIGSSTASLDDMGYDGAGGYAGEQILFRCSPDSEGAMHEFFSTNGDNPNSGGTEVNDKTGIPGTYQFPENGIVSRVTNVDTGQVVKRHWQARLMTGLDKDEQGWFLVKVKNFSRYKVDLYQCTDCGSKTDWKMEPIAYVAFKGGASGNITSAGLSVGADHNGNVAGWHHHWPGAIHPKHNLNVRTGKVTCAVRNTTPMVRFPPMSVEELERGEKATMPITIDIQCENGFGKLSSGLNENQTAMGIMAREENVGYAKPLGLVTGGSAVSDLLSDGYGKKNVAKGVSVTLSRPNNKGIVFFLTNRYVTSGGYKDGWYPVLQDTTQTGSDSNWDYYTRTVNATFEAFRPKQDKVTPGKYKATAEVVISIQ</sequence>
<dbReference type="InterPro" id="IPR011228">
    <property type="entry name" value="UCP029766"/>
</dbReference>
<evidence type="ECO:0000313" key="2">
    <source>
        <dbReference type="EMBL" id="MFC5429583.1"/>
    </source>
</evidence>
<accession>A0ABW0J977</accession>
<dbReference type="InterPro" id="IPR008966">
    <property type="entry name" value="Adhesion_dom_sf"/>
</dbReference>
<dbReference type="InterPro" id="IPR036937">
    <property type="entry name" value="Adhesion_dom_fimbrial_sf"/>
</dbReference>
<dbReference type="InterPro" id="IPR000259">
    <property type="entry name" value="Adhesion_dom_fimbrial"/>
</dbReference>
<dbReference type="Proteomes" id="UP001596103">
    <property type="component" value="Unassembled WGS sequence"/>
</dbReference>
<name>A0ABW0J977_9BURK</name>
<gene>
    <name evidence="2" type="ORF">ACFPTO_12355</name>
</gene>
<dbReference type="EMBL" id="JBHSMP010000013">
    <property type="protein sequence ID" value="MFC5429583.1"/>
    <property type="molecule type" value="Genomic_DNA"/>
</dbReference>
<dbReference type="SUPFAM" id="SSF49401">
    <property type="entry name" value="Bacterial adhesins"/>
    <property type="match status" value="1"/>
</dbReference>
<protein>
    <submittedName>
        <fullName evidence="2">Fimbrial protein</fullName>
    </submittedName>
</protein>